<name>A0A7R9F8I8_9NEOP</name>
<reference evidence="2" key="1">
    <citation type="submission" date="2020-11" db="EMBL/GenBank/DDBJ databases">
        <authorList>
            <person name="Tran Van P."/>
        </authorList>
    </citation>
    <scope>NUCLEOTIDE SEQUENCE</scope>
</reference>
<dbReference type="GO" id="GO:0034464">
    <property type="term" value="C:BBSome"/>
    <property type="evidence" value="ECO:0007669"/>
    <property type="project" value="InterPro"/>
</dbReference>
<dbReference type="Pfam" id="PF14727">
    <property type="entry name" value="PHTB1_N"/>
    <property type="match status" value="1"/>
</dbReference>
<dbReference type="InterPro" id="IPR028073">
    <property type="entry name" value="PHTB1_N_dom"/>
</dbReference>
<protein>
    <recommendedName>
        <fullName evidence="1">PTHB1 N-terminal domain-containing protein</fullName>
    </recommendedName>
</protein>
<feature type="domain" description="PTHB1 N-terminal" evidence="1">
    <location>
        <begin position="40"/>
        <end position="122"/>
    </location>
</feature>
<dbReference type="GO" id="GO:0060271">
    <property type="term" value="P:cilium assembly"/>
    <property type="evidence" value="ECO:0007669"/>
    <property type="project" value="TreeGrafter"/>
</dbReference>
<organism evidence="2">
    <name type="scientific">Timema bartmani</name>
    <dbReference type="NCBI Taxonomy" id="61472"/>
    <lineage>
        <taxon>Eukaryota</taxon>
        <taxon>Metazoa</taxon>
        <taxon>Ecdysozoa</taxon>
        <taxon>Arthropoda</taxon>
        <taxon>Hexapoda</taxon>
        <taxon>Insecta</taxon>
        <taxon>Pterygota</taxon>
        <taxon>Neoptera</taxon>
        <taxon>Polyneoptera</taxon>
        <taxon>Phasmatodea</taxon>
        <taxon>Timematodea</taxon>
        <taxon>Timematoidea</taxon>
        <taxon>Timematidae</taxon>
        <taxon>Timema</taxon>
    </lineage>
</organism>
<proteinExistence type="predicted"/>
<dbReference type="PANTHER" id="PTHR20991:SF0">
    <property type="entry name" value="PROTEIN PTHB1"/>
    <property type="match status" value="1"/>
</dbReference>
<evidence type="ECO:0000313" key="2">
    <source>
        <dbReference type="EMBL" id="CAD7448930.1"/>
    </source>
</evidence>
<evidence type="ECO:0000259" key="1">
    <source>
        <dbReference type="Pfam" id="PF14727"/>
    </source>
</evidence>
<dbReference type="PANTHER" id="PTHR20991">
    <property type="entry name" value="PARATHYROID HORMONE-RESPONSIVE B1 GENE"/>
    <property type="match status" value="1"/>
</dbReference>
<gene>
    <name evidence="2" type="ORF">TBIB3V08_LOCUS11210</name>
</gene>
<dbReference type="EMBL" id="OD570781">
    <property type="protein sequence ID" value="CAD7448930.1"/>
    <property type="molecule type" value="Genomic_DNA"/>
</dbReference>
<dbReference type="AlphaFoldDB" id="A0A7R9F8I8"/>
<sequence>MNRSTDVTFVKLGEQLLIHLDLPLTTTAHHLKGNRVNVVYQILAESGGSSDQESTLGKKITPDWMYNLGETAVDIAAVAWSVANCDVVILGQRNLFCLKDNGNLRFMKRLEYKPLCIHPYFVGPPSVVVRSHNRLGCRRWRDWDLNPALL</sequence>
<dbReference type="InterPro" id="IPR026511">
    <property type="entry name" value="PTHB1"/>
</dbReference>
<accession>A0A7R9F8I8</accession>
<dbReference type="GO" id="GO:0016020">
    <property type="term" value="C:membrane"/>
    <property type="evidence" value="ECO:0007669"/>
    <property type="project" value="TreeGrafter"/>
</dbReference>